<name>A0A6M3INA0_9ZZZZ</name>
<proteinExistence type="predicted"/>
<organism evidence="1">
    <name type="scientific">viral metagenome</name>
    <dbReference type="NCBI Taxonomy" id="1070528"/>
    <lineage>
        <taxon>unclassified sequences</taxon>
        <taxon>metagenomes</taxon>
        <taxon>organismal metagenomes</taxon>
    </lineage>
</organism>
<gene>
    <name evidence="1" type="ORF">MM415B01408_0029</name>
</gene>
<sequence length="39" mass="4800">MTIYQEFTDPKDPAVILSRKHMAQRIFRKVKKAWMRKSY</sequence>
<evidence type="ECO:0000313" key="1">
    <source>
        <dbReference type="EMBL" id="QJA58775.1"/>
    </source>
</evidence>
<dbReference type="EMBL" id="MT141338">
    <property type="protein sequence ID" value="QJA58775.1"/>
    <property type="molecule type" value="Genomic_DNA"/>
</dbReference>
<accession>A0A6M3INA0</accession>
<reference evidence="1" key="1">
    <citation type="submission" date="2020-03" db="EMBL/GenBank/DDBJ databases">
        <title>The deep terrestrial virosphere.</title>
        <authorList>
            <person name="Holmfeldt K."/>
            <person name="Nilsson E."/>
            <person name="Simone D."/>
            <person name="Lopez-Fernandez M."/>
            <person name="Wu X."/>
            <person name="de Brujin I."/>
            <person name="Lundin D."/>
            <person name="Andersson A."/>
            <person name="Bertilsson S."/>
            <person name="Dopson M."/>
        </authorList>
    </citation>
    <scope>NUCLEOTIDE SEQUENCE</scope>
    <source>
        <strain evidence="1">MM415B01408</strain>
    </source>
</reference>
<dbReference type="AlphaFoldDB" id="A0A6M3INA0"/>
<protein>
    <submittedName>
        <fullName evidence="1">Uncharacterized protein</fullName>
    </submittedName>
</protein>